<dbReference type="Proteomes" id="UP001501094">
    <property type="component" value="Unassembled WGS sequence"/>
</dbReference>
<gene>
    <name evidence="2" type="ORF">GCM10009751_15320</name>
</gene>
<organism evidence="2 3">
    <name type="scientific">Myceligenerans crystallogenes</name>
    <dbReference type="NCBI Taxonomy" id="316335"/>
    <lineage>
        <taxon>Bacteria</taxon>
        <taxon>Bacillati</taxon>
        <taxon>Actinomycetota</taxon>
        <taxon>Actinomycetes</taxon>
        <taxon>Micrococcales</taxon>
        <taxon>Promicromonosporaceae</taxon>
        <taxon>Myceligenerans</taxon>
    </lineage>
</organism>
<dbReference type="EMBL" id="BAAANL010000003">
    <property type="protein sequence ID" value="GAA1858807.1"/>
    <property type="molecule type" value="Genomic_DNA"/>
</dbReference>
<comment type="caution">
    <text evidence="2">The sequence shown here is derived from an EMBL/GenBank/DDBJ whole genome shotgun (WGS) entry which is preliminary data.</text>
</comment>
<protein>
    <recommendedName>
        <fullName evidence="4">Transmembrane protein (PGPGW)</fullName>
    </recommendedName>
</protein>
<evidence type="ECO:0000313" key="2">
    <source>
        <dbReference type="EMBL" id="GAA1858807.1"/>
    </source>
</evidence>
<keyword evidence="1" id="KW-0472">Membrane</keyword>
<reference evidence="2 3" key="1">
    <citation type="journal article" date="2019" name="Int. J. Syst. Evol. Microbiol.">
        <title>The Global Catalogue of Microorganisms (GCM) 10K type strain sequencing project: providing services to taxonomists for standard genome sequencing and annotation.</title>
        <authorList>
            <consortium name="The Broad Institute Genomics Platform"/>
            <consortium name="The Broad Institute Genome Sequencing Center for Infectious Disease"/>
            <person name="Wu L."/>
            <person name="Ma J."/>
        </authorList>
    </citation>
    <scope>NUCLEOTIDE SEQUENCE [LARGE SCALE GENOMIC DNA]</scope>
    <source>
        <strain evidence="2 3">JCM 14326</strain>
    </source>
</reference>
<evidence type="ECO:0000313" key="3">
    <source>
        <dbReference type="Proteomes" id="UP001501094"/>
    </source>
</evidence>
<dbReference type="RefSeq" id="WP_344101256.1">
    <property type="nucleotide sequence ID" value="NZ_BAAANL010000003.1"/>
</dbReference>
<sequence>MRWSSLFTVIGGVVVATAGLTGLLTGHVWAAIPFALGAAIALREVRFLQRLRAGRIRER</sequence>
<evidence type="ECO:0008006" key="4">
    <source>
        <dbReference type="Google" id="ProtNLM"/>
    </source>
</evidence>
<name>A0ABN2NAI1_9MICO</name>
<keyword evidence="1" id="KW-0812">Transmembrane</keyword>
<feature type="transmembrane region" description="Helical" evidence="1">
    <location>
        <begin position="28"/>
        <end position="45"/>
    </location>
</feature>
<evidence type="ECO:0000256" key="1">
    <source>
        <dbReference type="SAM" id="Phobius"/>
    </source>
</evidence>
<keyword evidence="1" id="KW-1133">Transmembrane helix</keyword>
<accession>A0ABN2NAI1</accession>
<keyword evidence="3" id="KW-1185">Reference proteome</keyword>
<proteinExistence type="predicted"/>